<evidence type="ECO:0000313" key="1">
    <source>
        <dbReference type="EMBL" id="SVC07951.1"/>
    </source>
</evidence>
<name>A0A382JB09_9ZZZZ</name>
<reference evidence="1" key="1">
    <citation type="submission" date="2018-05" db="EMBL/GenBank/DDBJ databases">
        <authorList>
            <person name="Lanie J.A."/>
            <person name="Ng W.-L."/>
            <person name="Kazmierczak K.M."/>
            <person name="Andrzejewski T.M."/>
            <person name="Davidsen T.M."/>
            <person name="Wayne K.J."/>
            <person name="Tettelin H."/>
            <person name="Glass J.I."/>
            <person name="Rusch D."/>
            <person name="Podicherti R."/>
            <person name="Tsui H.-C.T."/>
            <person name="Winkler M.E."/>
        </authorList>
    </citation>
    <scope>NUCLEOTIDE SEQUENCE</scope>
</reference>
<sequence>VKKTSLVKILTIAALIFMTFPSHSNADNGTSSIISLFQAVVLSHDQSPELDMRVGRYSVREGNVKIFSPVKGTPISGVTIFSMTRYDEVYLLGKTDHNGNLNFEDGYKHVMQLLPGGGYRTTEKFHSTKDIDLVIAMVGKKSSAALFKKAQYLKPTY</sequence>
<accession>A0A382JB09</accession>
<dbReference type="EMBL" id="UINC01072364">
    <property type="protein sequence ID" value="SVC07951.1"/>
    <property type="molecule type" value="Genomic_DNA"/>
</dbReference>
<organism evidence="1">
    <name type="scientific">marine metagenome</name>
    <dbReference type="NCBI Taxonomy" id="408172"/>
    <lineage>
        <taxon>unclassified sequences</taxon>
        <taxon>metagenomes</taxon>
        <taxon>ecological metagenomes</taxon>
    </lineage>
</organism>
<gene>
    <name evidence="1" type="ORF">METZ01_LOCUS260805</name>
</gene>
<feature type="non-terminal residue" evidence="1">
    <location>
        <position position="1"/>
    </location>
</feature>
<protein>
    <submittedName>
        <fullName evidence="1">Uncharacterized protein</fullName>
    </submittedName>
</protein>
<dbReference type="AlphaFoldDB" id="A0A382JB09"/>
<proteinExistence type="predicted"/>